<reference evidence="1" key="2">
    <citation type="submission" date="2020-09" db="EMBL/GenBank/DDBJ databases">
        <authorList>
            <person name="Sun Q."/>
            <person name="Zhou Y."/>
        </authorList>
    </citation>
    <scope>NUCLEOTIDE SEQUENCE</scope>
    <source>
        <strain evidence="1">CGMCC 1.12827</strain>
    </source>
</reference>
<proteinExistence type="predicted"/>
<dbReference type="RefSeq" id="WP_188588425.1">
    <property type="nucleotide sequence ID" value="NZ_BMGC01000042.1"/>
</dbReference>
<gene>
    <name evidence="1" type="ORF">GCM10011489_35930</name>
</gene>
<reference evidence="1" key="1">
    <citation type="journal article" date="2014" name="Int. J. Syst. Evol. Microbiol.">
        <title>Complete genome sequence of Corynebacterium casei LMG S-19264T (=DSM 44701T), isolated from a smear-ripened cheese.</title>
        <authorList>
            <consortium name="US DOE Joint Genome Institute (JGI-PGF)"/>
            <person name="Walter F."/>
            <person name="Albersmeier A."/>
            <person name="Kalinowski J."/>
            <person name="Ruckert C."/>
        </authorList>
    </citation>
    <scope>NUCLEOTIDE SEQUENCE</scope>
    <source>
        <strain evidence="1">CGMCC 1.12827</strain>
    </source>
</reference>
<dbReference type="EMBL" id="BMGC01000042">
    <property type="protein sequence ID" value="GGB45306.1"/>
    <property type="molecule type" value="Genomic_DNA"/>
</dbReference>
<organism evidence="1 2">
    <name type="scientific">Gordonia jinhuaensis</name>
    <dbReference type="NCBI Taxonomy" id="1517702"/>
    <lineage>
        <taxon>Bacteria</taxon>
        <taxon>Bacillati</taxon>
        <taxon>Actinomycetota</taxon>
        <taxon>Actinomycetes</taxon>
        <taxon>Mycobacteriales</taxon>
        <taxon>Gordoniaceae</taxon>
        <taxon>Gordonia</taxon>
    </lineage>
</organism>
<dbReference type="InterPro" id="IPR047681">
    <property type="entry name" value="PPA1309-like"/>
</dbReference>
<dbReference type="NCBIfam" id="NF040618">
    <property type="entry name" value="PPA1309_fam"/>
    <property type="match status" value="1"/>
</dbReference>
<dbReference type="AlphaFoldDB" id="A0A916THD5"/>
<evidence type="ECO:0000313" key="2">
    <source>
        <dbReference type="Proteomes" id="UP000621454"/>
    </source>
</evidence>
<name>A0A916THD5_9ACTN</name>
<dbReference type="Proteomes" id="UP000621454">
    <property type="component" value="Unassembled WGS sequence"/>
</dbReference>
<comment type="caution">
    <text evidence="1">The sequence shown here is derived from an EMBL/GenBank/DDBJ whole genome shotgun (WGS) entry which is preliminary data.</text>
</comment>
<evidence type="ECO:0000313" key="1">
    <source>
        <dbReference type="EMBL" id="GGB45306.1"/>
    </source>
</evidence>
<keyword evidence="2" id="KW-1185">Reference proteome</keyword>
<protein>
    <submittedName>
        <fullName evidence="1">Uncharacterized protein</fullName>
    </submittedName>
</protein>
<sequence length="203" mass="21247">MTESSLPELSPDALGSALREAVEFVDAEGWGQPPTLFALVPTALVAQTQPDLADTLDTSELTLIAQEALPVGEDNSIAELEHLLGTTSWPPGVAGAALVQEIIVLPPDAEDDLDDAFEPLLADPDAADAAAVSAARAHPDSKVARLAAGALRDGQALTLMQLQPEPGEDPYQPIELLSHPDLAPNLVHALAATLDEDLDPDEY</sequence>
<accession>A0A916THD5</accession>